<keyword evidence="2" id="KW-0812">Transmembrane</keyword>
<evidence type="ECO:0000313" key="6">
    <source>
        <dbReference type="Proteomes" id="UP000288096"/>
    </source>
</evidence>
<feature type="transmembrane region" description="Helical" evidence="2">
    <location>
        <begin position="105"/>
        <end position="126"/>
    </location>
</feature>
<dbReference type="SUPFAM" id="SSF158472">
    <property type="entry name" value="HAMP domain-like"/>
    <property type="match status" value="1"/>
</dbReference>
<evidence type="ECO:0000256" key="1">
    <source>
        <dbReference type="SAM" id="MobiDB-lite"/>
    </source>
</evidence>
<evidence type="ECO:0000256" key="2">
    <source>
        <dbReference type="SAM" id="Phobius"/>
    </source>
</evidence>
<feature type="region of interest" description="Disordered" evidence="1">
    <location>
        <begin position="42"/>
        <end position="91"/>
    </location>
</feature>
<dbReference type="Gene3D" id="3.30.70.1230">
    <property type="entry name" value="Nucleotide cyclase"/>
    <property type="match status" value="1"/>
</dbReference>
<dbReference type="PANTHER" id="PTHR43081">
    <property type="entry name" value="ADENYLATE CYCLASE, TERMINAL-DIFFERENTIATION SPECIFIC-RELATED"/>
    <property type="match status" value="1"/>
</dbReference>
<proteinExistence type="predicted"/>
<evidence type="ECO:0000259" key="4">
    <source>
        <dbReference type="PROSITE" id="PS50885"/>
    </source>
</evidence>
<dbReference type="InterPro" id="IPR001054">
    <property type="entry name" value="A/G_cyclase"/>
</dbReference>
<comment type="caution">
    <text evidence="5">The sequence shown here is derived from an EMBL/GenBank/DDBJ whole genome shotgun (WGS) entry which is preliminary data.</text>
</comment>
<dbReference type="NCBIfam" id="TIGR02098">
    <property type="entry name" value="MJ0042_CXXC"/>
    <property type="match status" value="1"/>
</dbReference>
<dbReference type="EMBL" id="BEXT01000001">
    <property type="protein sequence ID" value="GBC63407.1"/>
    <property type="molecule type" value="Genomic_DNA"/>
</dbReference>
<dbReference type="SMART" id="SM00304">
    <property type="entry name" value="HAMP"/>
    <property type="match status" value="1"/>
</dbReference>
<dbReference type="Pfam" id="PF00672">
    <property type="entry name" value="HAMP"/>
    <property type="match status" value="1"/>
</dbReference>
<reference evidence="6" key="1">
    <citation type="submission" date="2017-11" db="EMBL/GenBank/DDBJ databases">
        <authorList>
            <person name="Watanabe M."/>
            <person name="Kojima H."/>
        </authorList>
    </citation>
    <scope>NUCLEOTIDE SEQUENCE [LARGE SCALE GENOMIC DNA]</scope>
    <source>
        <strain evidence="6">Tokyo 01</strain>
    </source>
</reference>
<protein>
    <recommendedName>
        <fullName evidence="7">Adenylate/guanylate cyclase domain-containing protein</fullName>
    </recommendedName>
</protein>
<dbReference type="Pfam" id="PF13717">
    <property type="entry name" value="Zn_ribbon_4"/>
    <property type="match status" value="1"/>
</dbReference>
<keyword evidence="2" id="KW-1133">Transmembrane helix</keyword>
<sequence length="718" mass="81544">MIVECEECKTAFRVDDRLIRETGTRLRCSRCKHVFRVYPPPAEAGPEPVSPIVAPSPDVPEDPPDEDRPLEAEQPPDALLPVPRSDTAKPERRKRNGYISFKTRLMYFAAILIGFIALIVIPIEAYRPIQQLRQLIENGKNLAGGTRAAFNEAELARLNTFTLDTISNSYIHLDKNRNYFFLSFNMLLTEGEILPAEKILKRMESFDDFGGREKFSYEALKESAHYWKRRFAEDPGALEIFRKYKYVLMRAVENAAEAGFELSSIMVMFDSGRKDGFFKDYIAYVLNSFPWWDAAAYSGEPYEITPENEFWRASALTGKGGYGHNPLSDPNNWYLPRFDEDEWGAWFSVWLTTETAGNYNILSIDFDASIVKRSLMVLSAVTFGVILLLFTVSLIIANWYSGLVTRPIRELTRGAEEVASGNYAYEVPVIREDELGEFTKQFNRMTQGQRERLNLMETLEKFLSKELAEKAASSGLVLGGKKADCTVMFTDFAGFSTITQQMTATEAVNVLNSYYDGLIPIIKKYGGFPDKYIGDAIVAMFGAPVSLEDNAERAVACAIEMQWKMREINDRRKREGQIVFEMRIGLNSGEVIAGAIGCDQKLEYTTIGETTNLANRMESICDIGHVMIADGTYQQVRNIFFKGVHIAMTPDQIEVKGYPEPVAAYRVYVDNLDISKNIRSYESLRKFYAYERTDHDLKYSPGEVNGGRFDKTARFIRE</sequence>
<gene>
    <name evidence="5" type="ORF">DENIS_4401</name>
</gene>
<dbReference type="Gene3D" id="6.10.340.10">
    <property type="match status" value="1"/>
</dbReference>
<dbReference type="Pfam" id="PF00211">
    <property type="entry name" value="Guanylate_cyc"/>
    <property type="match status" value="1"/>
</dbReference>
<name>A0A401G2F8_9BACT</name>
<dbReference type="InterPro" id="IPR029787">
    <property type="entry name" value="Nucleotide_cyclase"/>
</dbReference>
<dbReference type="GO" id="GO:0004016">
    <property type="term" value="F:adenylate cyclase activity"/>
    <property type="evidence" value="ECO:0007669"/>
    <property type="project" value="UniProtKB-ARBA"/>
</dbReference>
<dbReference type="SUPFAM" id="SSF55073">
    <property type="entry name" value="Nucleotide cyclase"/>
    <property type="match status" value="1"/>
</dbReference>
<evidence type="ECO:0008006" key="7">
    <source>
        <dbReference type="Google" id="ProtNLM"/>
    </source>
</evidence>
<dbReference type="AlphaFoldDB" id="A0A401G2F8"/>
<accession>A0A401G2F8</accession>
<dbReference type="PROSITE" id="PS50885">
    <property type="entry name" value="HAMP"/>
    <property type="match status" value="1"/>
</dbReference>
<dbReference type="GO" id="GO:0016020">
    <property type="term" value="C:membrane"/>
    <property type="evidence" value="ECO:0007669"/>
    <property type="project" value="InterPro"/>
</dbReference>
<keyword evidence="6" id="KW-1185">Reference proteome</keyword>
<dbReference type="InterPro" id="IPR003660">
    <property type="entry name" value="HAMP_dom"/>
</dbReference>
<dbReference type="PANTHER" id="PTHR43081:SF1">
    <property type="entry name" value="ADENYLATE CYCLASE, TERMINAL-DIFFERENTIATION SPECIFIC"/>
    <property type="match status" value="1"/>
</dbReference>
<reference evidence="6" key="2">
    <citation type="submission" date="2019-01" db="EMBL/GenBank/DDBJ databases">
        <title>Genome sequence of Desulfonema ishimotonii strain Tokyo 01.</title>
        <authorList>
            <person name="Fukui M."/>
        </authorList>
    </citation>
    <scope>NUCLEOTIDE SEQUENCE [LARGE SCALE GENOMIC DNA]</scope>
    <source>
        <strain evidence="6">Tokyo 01</strain>
    </source>
</reference>
<dbReference type="CDD" id="cd07302">
    <property type="entry name" value="CHD"/>
    <property type="match status" value="1"/>
</dbReference>
<dbReference type="Proteomes" id="UP000288096">
    <property type="component" value="Unassembled WGS sequence"/>
</dbReference>
<dbReference type="GO" id="GO:0006171">
    <property type="term" value="P:cAMP biosynthetic process"/>
    <property type="evidence" value="ECO:0007669"/>
    <property type="project" value="TreeGrafter"/>
</dbReference>
<organism evidence="5 6">
    <name type="scientific">Desulfonema ishimotonii</name>
    <dbReference type="NCBI Taxonomy" id="45657"/>
    <lineage>
        <taxon>Bacteria</taxon>
        <taxon>Pseudomonadati</taxon>
        <taxon>Thermodesulfobacteriota</taxon>
        <taxon>Desulfobacteria</taxon>
        <taxon>Desulfobacterales</taxon>
        <taxon>Desulfococcaceae</taxon>
        <taxon>Desulfonema</taxon>
    </lineage>
</organism>
<dbReference type="PROSITE" id="PS50125">
    <property type="entry name" value="GUANYLATE_CYCLASE_2"/>
    <property type="match status" value="1"/>
</dbReference>
<evidence type="ECO:0000313" key="5">
    <source>
        <dbReference type="EMBL" id="GBC63407.1"/>
    </source>
</evidence>
<dbReference type="CDD" id="cd06225">
    <property type="entry name" value="HAMP"/>
    <property type="match status" value="1"/>
</dbReference>
<dbReference type="SMART" id="SM00044">
    <property type="entry name" value="CYCc"/>
    <property type="match status" value="1"/>
</dbReference>
<dbReference type="RefSeq" id="WP_124330474.1">
    <property type="nucleotide sequence ID" value="NZ_BEXT01000001.1"/>
</dbReference>
<dbReference type="InterPro" id="IPR050697">
    <property type="entry name" value="Adenylyl/Guanylyl_Cyclase_3/4"/>
</dbReference>
<evidence type="ECO:0000259" key="3">
    <source>
        <dbReference type="PROSITE" id="PS50125"/>
    </source>
</evidence>
<dbReference type="InterPro" id="IPR011723">
    <property type="entry name" value="Znf/thioredoxin_put"/>
</dbReference>
<dbReference type="OrthoDB" id="9806735at2"/>
<feature type="domain" description="HAMP" evidence="4">
    <location>
        <begin position="402"/>
        <end position="454"/>
    </location>
</feature>
<feature type="domain" description="Guanylate cyclase" evidence="3">
    <location>
        <begin position="486"/>
        <end position="618"/>
    </location>
</feature>
<dbReference type="GO" id="GO:0035556">
    <property type="term" value="P:intracellular signal transduction"/>
    <property type="evidence" value="ECO:0007669"/>
    <property type="project" value="InterPro"/>
</dbReference>
<keyword evidence="2" id="KW-0472">Membrane</keyword>
<feature type="transmembrane region" description="Helical" evidence="2">
    <location>
        <begin position="375"/>
        <end position="400"/>
    </location>
</feature>